<accession>A0AAP0BX47</accession>
<proteinExistence type="predicted"/>
<keyword evidence="2" id="KW-1185">Reference proteome</keyword>
<sequence>MKGLLNGTYVSDGLLVQIHEAGVKFCLPTTAAHVKGFPFSLPFCTFRCPDNSISSGAVGHNAIIVATSTPCFLFVLGVRSSTSYQRELYEIQRLRLQQEVSCIFMPEQEINFKELLLDGDIVKKDNQETPCNGDALHLTFIIGTHVPSVEALSLLHSQGFRFLAMGGNYIRQCTGTNWVLVPLGDSPDADVVVLSERPWLLHVSRHRIAYTSSSFQPATHTTCVSSFNCPNGILFLADNKLHLVGCDLGNMTAETVKHFKH</sequence>
<dbReference type="AlphaFoldDB" id="A0AAP0BX47"/>
<dbReference type="EMBL" id="JBBWWQ010000003">
    <property type="protein sequence ID" value="KAK8952185.1"/>
    <property type="molecule type" value="Genomic_DNA"/>
</dbReference>
<dbReference type="Gene3D" id="2.130.10.10">
    <property type="entry name" value="YVTN repeat-like/Quinoprotein amine dehydrogenase"/>
    <property type="match status" value="1"/>
</dbReference>
<evidence type="ECO:0000313" key="2">
    <source>
        <dbReference type="Proteomes" id="UP001418222"/>
    </source>
</evidence>
<dbReference type="InterPro" id="IPR015943">
    <property type="entry name" value="WD40/YVTN_repeat-like_dom_sf"/>
</dbReference>
<dbReference type="InterPro" id="IPR050358">
    <property type="entry name" value="RSE1/DDB1/CFT1"/>
</dbReference>
<evidence type="ECO:0000313" key="1">
    <source>
        <dbReference type="EMBL" id="KAK8952185.1"/>
    </source>
</evidence>
<gene>
    <name evidence="1" type="ORF">KSP39_PZI004243</name>
</gene>
<comment type="caution">
    <text evidence="1">The sequence shown here is derived from an EMBL/GenBank/DDBJ whole genome shotgun (WGS) entry which is preliminary data.</text>
</comment>
<protein>
    <submittedName>
        <fullName evidence="1">Uncharacterized protein</fullName>
    </submittedName>
</protein>
<reference evidence="1 2" key="1">
    <citation type="journal article" date="2022" name="Nat. Plants">
        <title>Genomes of leafy and leafless Platanthera orchids illuminate the evolution of mycoheterotrophy.</title>
        <authorList>
            <person name="Li M.H."/>
            <person name="Liu K.W."/>
            <person name="Li Z."/>
            <person name="Lu H.C."/>
            <person name="Ye Q.L."/>
            <person name="Zhang D."/>
            <person name="Wang J.Y."/>
            <person name="Li Y.F."/>
            <person name="Zhong Z.M."/>
            <person name="Liu X."/>
            <person name="Yu X."/>
            <person name="Liu D.K."/>
            <person name="Tu X.D."/>
            <person name="Liu B."/>
            <person name="Hao Y."/>
            <person name="Liao X.Y."/>
            <person name="Jiang Y.T."/>
            <person name="Sun W.H."/>
            <person name="Chen J."/>
            <person name="Chen Y.Q."/>
            <person name="Ai Y."/>
            <person name="Zhai J.W."/>
            <person name="Wu S.S."/>
            <person name="Zhou Z."/>
            <person name="Hsiao Y.Y."/>
            <person name="Wu W.L."/>
            <person name="Chen Y.Y."/>
            <person name="Lin Y.F."/>
            <person name="Hsu J.L."/>
            <person name="Li C.Y."/>
            <person name="Wang Z.W."/>
            <person name="Zhao X."/>
            <person name="Zhong W.Y."/>
            <person name="Ma X.K."/>
            <person name="Ma L."/>
            <person name="Huang J."/>
            <person name="Chen G.Z."/>
            <person name="Huang M.Z."/>
            <person name="Huang L."/>
            <person name="Peng D.H."/>
            <person name="Luo Y.B."/>
            <person name="Zou S.Q."/>
            <person name="Chen S.P."/>
            <person name="Lan S."/>
            <person name="Tsai W.C."/>
            <person name="Van de Peer Y."/>
            <person name="Liu Z.J."/>
        </authorList>
    </citation>
    <scope>NUCLEOTIDE SEQUENCE [LARGE SCALE GENOMIC DNA]</scope>
    <source>
        <strain evidence="1">Lor287</strain>
    </source>
</reference>
<organism evidence="1 2">
    <name type="scientific">Platanthera zijinensis</name>
    <dbReference type="NCBI Taxonomy" id="2320716"/>
    <lineage>
        <taxon>Eukaryota</taxon>
        <taxon>Viridiplantae</taxon>
        <taxon>Streptophyta</taxon>
        <taxon>Embryophyta</taxon>
        <taxon>Tracheophyta</taxon>
        <taxon>Spermatophyta</taxon>
        <taxon>Magnoliopsida</taxon>
        <taxon>Liliopsida</taxon>
        <taxon>Asparagales</taxon>
        <taxon>Orchidaceae</taxon>
        <taxon>Orchidoideae</taxon>
        <taxon>Orchideae</taxon>
        <taxon>Orchidinae</taxon>
        <taxon>Platanthera</taxon>
    </lineage>
</organism>
<dbReference type="Proteomes" id="UP001418222">
    <property type="component" value="Unassembled WGS sequence"/>
</dbReference>
<name>A0AAP0BX47_9ASPA</name>
<dbReference type="PANTHER" id="PTHR10644">
    <property type="entry name" value="DNA REPAIR/RNA PROCESSING CPSF FAMILY"/>
    <property type="match status" value="1"/>
</dbReference>